<evidence type="ECO:0000256" key="6">
    <source>
        <dbReference type="ARBA" id="ARBA00023002"/>
    </source>
</evidence>
<protein>
    <submittedName>
        <fullName evidence="13">COX15/CtaA family protein</fullName>
    </submittedName>
</protein>
<keyword evidence="9 12" id="KW-0472">Membrane</keyword>
<evidence type="ECO:0000256" key="2">
    <source>
        <dbReference type="ARBA" id="ARBA00022475"/>
    </source>
</evidence>
<comment type="pathway">
    <text evidence="11">Porphyrin-containing compound metabolism.</text>
</comment>
<reference evidence="13 14" key="1">
    <citation type="journal article" date="2019" name="Int. J. Syst. Evol. Microbiol.">
        <title>The Global Catalogue of Microorganisms (GCM) 10K type strain sequencing project: providing services to taxonomists for standard genome sequencing and annotation.</title>
        <authorList>
            <consortium name="The Broad Institute Genomics Platform"/>
            <consortium name="The Broad Institute Genome Sequencing Center for Infectious Disease"/>
            <person name="Wu L."/>
            <person name="Ma J."/>
        </authorList>
    </citation>
    <scope>NUCLEOTIDE SEQUENCE [LARGE SCALE GENOMIC DNA]</scope>
    <source>
        <strain evidence="13 14">JCM 14546</strain>
    </source>
</reference>
<keyword evidence="7" id="KW-0408">Iron</keyword>
<evidence type="ECO:0000256" key="12">
    <source>
        <dbReference type="SAM" id="Phobius"/>
    </source>
</evidence>
<keyword evidence="3 12" id="KW-0812">Transmembrane</keyword>
<evidence type="ECO:0000256" key="4">
    <source>
        <dbReference type="ARBA" id="ARBA00022723"/>
    </source>
</evidence>
<comment type="caution">
    <text evidence="13">The sequence shown here is derived from an EMBL/GenBank/DDBJ whole genome shotgun (WGS) entry which is preliminary data.</text>
</comment>
<evidence type="ECO:0000256" key="7">
    <source>
        <dbReference type="ARBA" id="ARBA00023004"/>
    </source>
</evidence>
<evidence type="ECO:0000313" key="14">
    <source>
        <dbReference type="Proteomes" id="UP001500755"/>
    </source>
</evidence>
<evidence type="ECO:0000256" key="1">
    <source>
        <dbReference type="ARBA" id="ARBA00004141"/>
    </source>
</evidence>
<dbReference type="InterPro" id="IPR050450">
    <property type="entry name" value="COX15/CtaA_HemeA_synthase"/>
</dbReference>
<feature type="transmembrane region" description="Helical" evidence="12">
    <location>
        <begin position="114"/>
        <end position="137"/>
    </location>
</feature>
<evidence type="ECO:0000256" key="3">
    <source>
        <dbReference type="ARBA" id="ARBA00022692"/>
    </source>
</evidence>
<sequence length="324" mass="34312">MTTSTPHATAPAPRSLRERLQPLTVTGTVRIAAWLMLLAQSGIILTGALVRLTGSGLGCPTWPKCTPESLTNTPEMGIHGYIEFGNRLLGIALGVLCLVTVLHLWRLRKDRKDLFVLAVSLLAVVPAQAVIGGITVLTDLNPWSVAIHFIPSAFAVAASAYFVRRTHDSGRLTGDRAPQKLRILAWVIAVLVLVVVLFGVLTTGAGPHSGDELSTRNGLDPEIMARLHAWPVWALVIATVVARVLAARAVAAGTADRALSRTLDVLIGVEILQGVIGYVQHFTGLPVTLVALHMIGVCLVIAAATAVVDACYSRAPLPEAPARS</sequence>
<keyword evidence="5 12" id="KW-1133">Transmembrane helix</keyword>
<dbReference type="Proteomes" id="UP001500755">
    <property type="component" value="Unassembled WGS sequence"/>
</dbReference>
<comment type="subcellular location">
    <subcellularLocation>
        <location evidence="1">Membrane</location>
        <topology evidence="1">Multi-pass membrane protein</topology>
    </subcellularLocation>
</comment>
<proteinExistence type="predicted"/>
<accession>A0ABN2TN87</accession>
<evidence type="ECO:0000256" key="9">
    <source>
        <dbReference type="ARBA" id="ARBA00023136"/>
    </source>
</evidence>
<keyword evidence="2" id="KW-1003">Cell membrane</keyword>
<feature type="transmembrane region" description="Helical" evidence="12">
    <location>
        <begin position="285"/>
        <end position="308"/>
    </location>
</feature>
<dbReference type="RefSeq" id="WP_344310812.1">
    <property type="nucleotide sequence ID" value="NZ_BAAANO010000035.1"/>
</dbReference>
<dbReference type="InterPro" id="IPR003780">
    <property type="entry name" value="COX15/CtaA_fam"/>
</dbReference>
<evidence type="ECO:0000313" key="13">
    <source>
        <dbReference type="EMBL" id="GAA2015029.1"/>
    </source>
</evidence>
<feature type="transmembrane region" description="Helical" evidence="12">
    <location>
        <begin position="143"/>
        <end position="163"/>
    </location>
</feature>
<dbReference type="PANTHER" id="PTHR35457:SF1">
    <property type="entry name" value="HEME A SYNTHASE"/>
    <property type="match status" value="1"/>
</dbReference>
<dbReference type="Pfam" id="PF02628">
    <property type="entry name" value="COX15-CtaA"/>
    <property type="match status" value="1"/>
</dbReference>
<evidence type="ECO:0000256" key="10">
    <source>
        <dbReference type="ARBA" id="ARBA00023157"/>
    </source>
</evidence>
<dbReference type="EMBL" id="BAAANO010000035">
    <property type="protein sequence ID" value="GAA2015029.1"/>
    <property type="molecule type" value="Genomic_DNA"/>
</dbReference>
<keyword evidence="6" id="KW-0560">Oxidoreductase</keyword>
<keyword evidence="14" id="KW-1185">Reference proteome</keyword>
<organism evidence="13 14">
    <name type="scientific">Brevibacterium samyangense</name>
    <dbReference type="NCBI Taxonomy" id="366888"/>
    <lineage>
        <taxon>Bacteria</taxon>
        <taxon>Bacillati</taxon>
        <taxon>Actinomycetota</taxon>
        <taxon>Actinomycetes</taxon>
        <taxon>Micrococcales</taxon>
        <taxon>Brevibacteriaceae</taxon>
        <taxon>Brevibacterium</taxon>
    </lineage>
</organism>
<name>A0ABN2TN87_9MICO</name>
<feature type="transmembrane region" description="Helical" evidence="12">
    <location>
        <begin position="88"/>
        <end position="107"/>
    </location>
</feature>
<dbReference type="PANTHER" id="PTHR35457">
    <property type="entry name" value="HEME A SYNTHASE"/>
    <property type="match status" value="1"/>
</dbReference>
<feature type="transmembrane region" description="Helical" evidence="12">
    <location>
        <begin position="31"/>
        <end position="50"/>
    </location>
</feature>
<feature type="transmembrane region" description="Helical" evidence="12">
    <location>
        <begin position="183"/>
        <end position="207"/>
    </location>
</feature>
<evidence type="ECO:0000256" key="11">
    <source>
        <dbReference type="ARBA" id="ARBA00023444"/>
    </source>
</evidence>
<keyword evidence="4" id="KW-0479">Metal-binding</keyword>
<gene>
    <name evidence="13" type="ORF">GCM10009755_28520</name>
</gene>
<evidence type="ECO:0000256" key="8">
    <source>
        <dbReference type="ARBA" id="ARBA00023133"/>
    </source>
</evidence>
<evidence type="ECO:0000256" key="5">
    <source>
        <dbReference type="ARBA" id="ARBA00022989"/>
    </source>
</evidence>
<feature type="transmembrane region" description="Helical" evidence="12">
    <location>
        <begin position="227"/>
        <end position="246"/>
    </location>
</feature>
<keyword evidence="10" id="KW-1015">Disulfide bond</keyword>
<keyword evidence="8" id="KW-0350">Heme biosynthesis</keyword>